<comment type="cofactor">
    <cofactor evidence="1">
        <name>Ca(2+)</name>
        <dbReference type="ChEBI" id="CHEBI:29108"/>
    </cofactor>
</comment>
<keyword evidence="8" id="KW-0325">Glycoprotein</keyword>
<feature type="region of interest" description="Disordered" evidence="11">
    <location>
        <begin position="863"/>
        <end position="915"/>
    </location>
</feature>
<evidence type="ECO:0000256" key="10">
    <source>
        <dbReference type="ARBA" id="ARBA00048456"/>
    </source>
</evidence>
<organism evidence="18 19">
    <name type="scientific">Cordylochernes scorpioides</name>
    <dbReference type="NCBI Taxonomy" id="51811"/>
    <lineage>
        <taxon>Eukaryota</taxon>
        <taxon>Metazoa</taxon>
        <taxon>Ecdysozoa</taxon>
        <taxon>Arthropoda</taxon>
        <taxon>Chelicerata</taxon>
        <taxon>Arachnida</taxon>
        <taxon>Pseudoscorpiones</taxon>
        <taxon>Cheliferoidea</taxon>
        <taxon>Chernetidae</taxon>
        <taxon>Cordylochernes</taxon>
    </lineage>
</organism>
<feature type="domain" description="Glucosyltransferase 24 catalytic" evidence="17">
    <location>
        <begin position="1281"/>
        <end position="1548"/>
    </location>
</feature>
<dbReference type="Proteomes" id="UP001235939">
    <property type="component" value="Chromosome 08"/>
</dbReference>
<evidence type="ECO:0000256" key="4">
    <source>
        <dbReference type="ARBA" id="ARBA00006351"/>
    </source>
</evidence>
<reference evidence="18 19" key="1">
    <citation type="submission" date="2022-01" db="EMBL/GenBank/DDBJ databases">
        <title>A chromosomal length assembly of Cordylochernes scorpioides.</title>
        <authorList>
            <person name="Zeh D."/>
            <person name="Zeh J."/>
        </authorList>
    </citation>
    <scope>NUCLEOTIDE SEQUENCE [LARGE SCALE GENOMIC DNA]</scope>
    <source>
        <strain evidence="18">IN4F17</strain>
        <tissue evidence="18">Whole Body</tissue>
    </source>
</reference>
<evidence type="ECO:0000313" key="19">
    <source>
        <dbReference type="Proteomes" id="UP001235939"/>
    </source>
</evidence>
<feature type="region of interest" description="Disordered" evidence="11">
    <location>
        <begin position="1552"/>
        <end position="1574"/>
    </location>
</feature>
<comment type="subcellular location">
    <subcellularLocation>
        <location evidence="2">Endoplasmic reticulum lumen</location>
    </subcellularLocation>
</comment>
<feature type="chain" id="PRO_5045661745" evidence="12">
    <location>
        <begin position="19"/>
        <end position="1574"/>
    </location>
</feature>
<evidence type="ECO:0000256" key="7">
    <source>
        <dbReference type="ARBA" id="ARBA00022824"/>
    </source>
</evidence>
<dbReference type="Pfam" id="PF06427">
    <property type="entry name" value="UDP-g_GGTase"/>
    <property type="match status" value="1"/>
</dbReference>
<dbReference type="Pfam" id="PF18404">
    <property type="entry name" value="Glyco_transf_24"/>
    <property type="match status" value="1"/>
</dbReference>
<dbReference type="InterPro" id="IPR029044">
    <property type="entry name" value="Nucleotide-diphossugar_trans"/>
</dbReference>
<dbReference type="InterPro" id="IPR040693">
    <property type="entry name" value="UGGT_TRXL_1"/>
</dbReference>
<evidence type="ECO:0000256" key="5">
    <source>
        <dbReference type="ARBA" id="ARBA00022679"/>
    </source>
</evidence>
<evidence type="ECO:0000259" key="16">
    <source>
        <dbReference type="Pfam" id="PF18403"/>
    </source>
</evidence>
<keyword evidence="19" id="KW-1185">Reference proteome</keyword>
<dbReference type="PANTHER" id="PTHR11226">
    <property type="entry name" value="UDP-GLUCOSE GLYCOPROTEIN:GLUCOSYLTRANSFERASE"/>
    <property type="match status" value="1"/>
</dbReference>
<dbReference type="CDD" id="cd06432">
    <property type="entry name" value="GT8_HUGT1_C_like"/>
    <property type="match status" value="1"/>
</dbReference>
<protein>
    <submittedName>
        <fullName evidence="18">UGGT1</fullName>
    </submittedName>
</protein>
<feature type="domain" description="UGGT thioredoxin-like" evidence="15">
    <location>
        <begin position="426"/>
        <end position="672"/>
    </location>
</feature>
<evidence type="ECO:0000313" key="18">
    <source>
        <dbReference type="EMBL" id="UYV70608.1"/>
    </source>
</evidence>
<sequence>MIPRLILLSLLLVGLLEAKKPVTISLSSRWLHTPLHLEASEFLAEESADLFWRYIQDMVQLGPGHLQSLNPREQYEAILQVAGPLLSPARLAFLKYSLSLRVYSPVIETFRQMGQGHLPEDCDTVAEVGGTFVCDISQLQELLAKEPSQAPAIYKMDHRYPSLASPTNTTIVILYGEIGTPSFCAFHKFLQEQVEHLEYYLRHYVHKPLAKKVPLSGYGVEMAIKSTEYKAQDDTVLREDAAYDQATVKQSDSDELEGFIFSQLKALHGDKSAQLEELKSYLLESTKEVATLKVWELQELSLQAAQKIVNSPREEGLRVLRDIAQNFPIRARSLVDIKVSHELKQEIEKNQQFWIQTHNIAPQDAGLFINGLYQDVETLDVFSLLQLLRQETRVLEGLHDIGVAEDKAGQLLKMDFSSNRETYGLDIRDSSIQYINDLEHDREYINWPNSLRDLLRPMFPGMLRNVRKNIYNMVVIADPSQKEVWDIFKLVESFHLHSAPLRMGIVFAVNPDPSVDGFTDPGLALLEAFNFIAQDKRPAKGLSLITDVYAACQNQPLTSKIVIKQFQSLYPKEDLEMIFGLDSDYDIGRRTGWDFIERSGLGQPPKILLNGILLKLKTFSADVLEDAILAEVVRQSHQINKWVYKGEVTDSDNVVDFLMSQSNIMPRLNHRVLDAMGPFADLSGHIEQLTVAELSHLPARDLGPTFTSHLHYLQRNTEDLFRPLTAWIVGDMETEAGQRLLLDALNHIKSSSLLRLAVIHNPSGSESLSDNPVSRAVQAAIDSLDPAQAKLYLHKLLKPAAAKLITSGEKSPVDLALSVSWKSSRFVFGCFFGQHTLPRPLHCLSDLYKVSCSISPDVCPDHGPGAVPAGPGQPPPGHPLPPLPVLPAGPPPAARSSVRGPQWQDSGLSGAAGAVWGGGLQPTGEVLHDSFWQRHEEGAGARSRHCPGGQFSLFEKCCPVCNEGKCGSEMVMKATALLLSQNQSPRPRMDLQYWDDQHSVITLPASDPQEPAHNLVAILDPVSRSAQKLAPILAVVHRVVNCNLRIFFNSIDKHSSMPLKSFFRFVMEEEPQFGEDGSQLEPVAHFATLPTSPLFTMAMATPENWMVGAVRSVYDLDNIHLEKVERGVRADFELEHLILEGNCQDQSTGNPPRGLQFTLGTNSTPVQVDTIVMANLGYFQLKANPGAWVLRLRQGRSAEIYDIVTTEGTDSLPGSPDVTVVLNSFRSHSLRIRVNKKPGMQYQDLLQDDSDEQGGIWNSLTSTFTTSNSGKEAEDPEEDKLNIFSLASGHLYERFLRIMMLSVLKNTKTPVKFWFLKNFLSPTFKEFLPHMAETYHFEYELVQYKWPRWLNQQTEKQRIIWGYKILFLDVLFPLSVKKIIFVDADQVVRADLRELRDLDLQGAPYGYTPFCDSRTDMEGYRFWKSGYWASHMGRRKYHISALYVVDLKRFRRVAAGDRLRGQYQGLSQDPNSLSNLDQDLPNNMIHQVAIHSLPQEWLWCETWCDDHSKPSAKTIDLCNNPKTKESKLKSAMRIIPEWNDYDQEIKRLFEKFESHKKSQPAPDISPDSARHSEL</sequence>
<dbReference type="SUPFAM" id="SSF53448">
    <property type="entry name" value="Nucleotide-diphospho-sugar transferases"/>
    <property type="match status" value="1"/>
</dbReference>
<dbReference type="Pfam" id="PF18401">
    <property type="entry name" value="Thioredoxin_13"/>
    <property type="match status" value="1"/>
</dbReference>
<comment type="similarity">
    <text evidence="4">Belongs to the glycosyltransferase 8 family.</text>
</comment>
<accession>A0ABY6KP53</accession>
<evidence type="ECO:0000256" key="3">
    <source>
        <dbReference type="ARBA" id="ARBA00004922"/>
    </source>
</evidence>
<comment type="catalytic activity">
    <reaction evidence="10">
        <text>N(4)-(alpha-D-Man-(1-&gt;2)-alpha-D-Man-(1-&gt;2)-alpha-D-Man-(1-&gt;3)-[alpha-D-Man-(1-&gt;2)-alpha-D-Man-(1-&gt;3)-[alpha-D-Man-(1-&gt;2)-alpha-D-Man-(1-&gt;6)]-alpha-D-Man-(1-&gt;6)]-beta-D-Man-(1-&gt;4)-beta-D-GlcNAc-(1-&gt;4)-beta-D-GlcNAc)-L-asparaginyl-[protein] (N-glucan mannose isomer 9A1,2,3B1,2,3) + UDP-alpha-D-glucose = N(4)-(alpha-D-Glc-(1-&gt;3)-alpha-D-Man-(1-&gt;2)-alpha-D-Man-(1-&gt;2)-alpha-D-Man-(1-&gt;3)-[alpha-D-Man-(1-&gt;2)-alpha-D-Man-(1-&gt;3)-[alpha-D-Man-(1-&gt;2)-alpha-D-Man-(1-&gt;6)]-alpha-D-Man-(1-&gt;6)]-beta-D-Man-(1-&gt;4)-beta-D-GlcNAc-(1-&gt;4)-beta-D-GlcNAc)-L-asparaginyl-[protein] + UDP + H(+)</text>
        <dbReference type="Rhea" id="RHEA:61304"/>
        <dbReference type="Rhea" id="RHEA-COMP:14356"/>
        <dbReference type="Rhea" id="RHEA-COMP:14357"/>
        <dbReference type="ChEBI" id="CHEBI:15378"/>
        <dbReference type="ChEBI" id="CHEBI:58223"/>
        <dbReference type="ChEBI" id="CHEBI:58885"/>
        <dbReference type="ChEBI" id="CHEBI:59080"/>
        <dbReference type="ChEBI" id="CHEBI:139493"/>
    </reaction>
</comment>
<dbReference type="Pfam" id="PF18402">
    <property type="entry name" value="Thioredoxin_14"/>
    <property type="match status" value="1"/>
</dbReference>
<feature type="domain" description="UGGT thioredoxin-like" evidence="14">
    <location>
        <begin position="286"/>
        <end position="415"/>
    </location>
</feature>
<dbReference type="PANTHER" id="PTHR11226:SF0">
    <property type="entry name" value="UDP-GLUCOSE:GLYCOPROTEIN GLUCOSYLTRANSFERASE"/>
    <property type="match status" value="1"/>
</dbReference>
<evidence type="ECO:0000259" key="14">
    <source>
        <dbReference type="Pfam" id="PF18401"/>
    </source>
</evidence>
<evidence type="ECO:0000259" key="17">
    <source>
        <dbReference type="Pfam" id="PF18404"/>
    </source>
</evidence>
<dbReference type="InterPro" id="IPR040497">
    <property type="entry name" value="Glyco_transf_24"/>
</dbReference>
<name>A0ABY6KP53_9ARAC</name>
<evidence type="ECO:0000256" key="6">
    <source>
        <dbReference type="ARBA" id="ARBA00022729"/>
    </source>
</evidence>
<evidence type="ECO:0000259" key="15">
    <source>
        <dbReference type="Pfam" id="PF18402"/>
    </source>
</evidence>
<proteinExistence type="inferred from homology"/>
<dbReference type="Gene3D" id="3.90.550.10">
    <property type="entry name" value="Spore Coat Polysaccharide Biosynthesis Protein SpsA, Chain A"/>
    <property type="match status" value="1"/>
</dbReference>
<dbReference type="InterPro" id="IPR009448">
    <property type="entry name" value="UDP-g_GGtrans"/>
</dbReference>
<dbReference type="InterPro" id="IPR040525">
    <property type="entry name" value="UGGT_TRXL_4"/>
</dbReference>
<feature type="domain" description="UDP-glucose:glycoprotein glucosyltransferase thioredoxin-like" evidence="16">
    <location>
        <begin position="706"/>
        <end position="799"/>
    </location>
</feature>
<keyword evidence="6 12" id="KW-0732">Signal</keyword>
<dbReference type="EMBL" id="CP092870">
    <property type="protein sequence ID" value="UYV70608.1"/>
    <property type="molecule type" value="Genomic_DNA"/>
</dbReference>
<dbReference type="Pfam" id="PF18400">
    <property type="entry name" value="Thioredoxin_12"/>
    <property type="match status" value="1"/>
</dbReference>
<evidence type="ECO:0000259" key="13">
    <source>
        <dbReference type="Pfam" id="PF18400"/>
    </source>
</evidence>
<evidence type="ECO:0000256" key="12">
    <source>
        <dbReference type="SAM" id="SignalP"/>
    </source>
</evidence>
<comment type="function">
    <text evidence="9">Recognizes glycoproteins with minor folding defects. Reglucosylates single N-glycans near the misfolded part of the protein, thus providing quality control for protein folding in the endoplasmic reticulum. Reglucosylated proteins are recognized by calreticulin for recycling to the endoplasmic reticulum and refolding or degradation.</text>
</comment>
<evidence type="ECO:0000256" key="9">
    <source>
        <dbReference type="ARBA" id="ARBA00045874"/>
    </source>
</evidence>
<dbReference type="Pfam" id="PF18403">
    <property type="entry name" value="Thioredoxin_15"/>
    <property type="match status" value="1"/>
</dbReference>
<feature type="signal peptide" evidence="12">
    <location>
        <begin position="1"/>
        <end position="18"/>
    </location>
</feature>
<gene>
    <name evidence="18" type="ORF">LAZ67_8000011</name>
</gene>
<evidence type="ECO:0000256" key="1">
    <source>
        <dbReference type="ARBA" id="ARBA00001913"/>
    </source>
</evidence>
<feature type="domain" description="UGGT thioredoxin-like" evidence="13">
    <location>
        <begin position="33"/>
        <end position="209"/>
    </location>
</feature>
<evidence type="ECO:0000256" key="8">
    <source>
        <dbReference type="ARBA" id="ARBA00023180"/>
    </source>
</evidence>
<comment type="pathway">
    <text evidence="3">Protein modification; protein glycosylation.</text>
</comment>
<feature type="compositionally biased region" description="Pro residues" evidence="11">
    <location>
        <begin position="871"/>
        <end position="893"/>
    </location>
</feature>
<evidence type="ECO:0000256" key="11">
    <source>
        <dbReference type="SAM" id="MobiDB-lite"/>
    </source>
</evidence>
<keyword evidence="5" id="KW-0808">Transferase</keyword>
<keyword evidence="7" id="KW-0256">Endoplasmic reticulum</keyword>
<evidence type="ECO:0000256" key="2">
    <source>
        <dbReference type="ARBA" id="ARBA00004319"/>
    </source>
</evidence>
<dbReference type="InterPro" id="IPR040692">
    <property type="entry name" value="UGGT_TRXL_3"/>
</dbReference>
<dbReference type="InterPro" id="IPR040694">
    <property type="entry name" value="UGGT_TRXL_2"/>
</dbReference>